<keyword evidence="1" id="KW-0812">Transmembrane</keyword>
<proteinExistence type="predicted"/>
<dbReference type="EMBL" id="MHRP01000006">
    <property type="protein sequence ID" value="OHA27672.1"/>
    <property type="molecule type" value="Genomic_DNA"/>
</dbReference>
<organism evidence="2 3">
    <name type="scientific">Candidatus Taylorbacteria bacterium RIFCSPHIGHO2_02_FULL_45_35</name>
    <dbReference type="NCBI Taxonomy" id="1802311"/>
    <lineage>
        <taxon>Bacteria</taxon>
        <taxon>Candidatus Tayloriibacteriota</taxon>
    </lineage>
</organism>
<feature type="transmembrane region" description="Helical" evidence="1">
    <location>
        <begin position="42"/>
        <end position="62"/>
    </location>
</feature>
<accession>A0A1G2MX94</accession>
<comment type="caution">
    <text evidence="2">The sequence shown here is derived from an EMBL/GenBank/DDBJ whole genome shotgun (WGS) entry which is preliminary data.</text>
</comment>
<evidence type="ECO:0000313" key="3">
    <source>
        <dbReference type="Proteomes" id="UP000177943"/>
    </source>
</evidence>
<name>A0A1G2MX94_9BACT</name>
<protein>
    <submittedName>
        <fullName evidence="2">Uncharacterized protein</fullName>
    </submittedName>
</protein>
<reference evidence="2 3" key="1">
    <citation type="journal article" date="2016" name="Nat. Commun.">
        <title>Thousands of microbial genomes shed light on interconnected biogeochemical processes in an aquifer system.</title>
        <authorList>
            <person name="Anantharaman K."/>
            <person name="Brown C.T."/>
            <person name="Hug L.A."/>
            <person name="Sharon I."/>
            <person name="Castelle C.J."/>
            <person name="Probst A.J."/>
            <person name="Thomas B.C."/>
            <person name="Singh A."/>
            <person name="Wilkins M.J."/>
            <person name="Karaoz U."/>
            <person name="Brodie E.L."/>
            <person name="Williams K.H."/>
            <person name="Hubbard S.S."/>
            <person name="Banfield J.F."/>
        </authorList>
    </citation>
    <scope>NUCLEOTIDE SEQUENCE [LARGE SCALE GENOMIC DNA]</scope>
</reference>
<evidence type="ECO:0000313" key="2">
    <source>
        <dbReference type="EMBL" id="OHA27672.1"/>
    </source>
</evidence>
<gene>
    <name evidence="2" type="ORF">A3D56_02150</name>
</gene>
<keyword evidence="1" id="KW-0472">Membrane</keyword>
<keyword evidence="1" id="KW-1133">Transmembrane helix</keyword>
<dbReference type="AlphaFoldDB" id="A0A1G2MX94"/>
<dbReference type="Proteomes" id="UP000177943">
    <property type="component" value="Unassembled WGS sequence"/>
</dbReference>
<evidence type="ECO:0000256" key="1">
    <source>
        <dbReference type="SAM" id="Phobius"/>
    </source>
</evidence>
<sequence>MVQVQFDEGPQMMSSRGAFNKKSSGITVWLIRKQIIKSERQAQMLLIGIFIICAGLSVYFFAKAFSSPKISSVNPPGAPLHTSL</sequence>